<sequence length="146" mass="15585">MKKIVTLSLLVIASLGLAFKVMSSDELHLAAYNGNQAEVVELLANNPDPDARDSYGGTALHAAMFQKNLEIVKLLIDAGFDVNAVGPRNGYTPLHDAVWADNLPALKLLIENGGDLSIKGLDGNTPLDKARAEGKSDIVEYLEGLD</sequence>
<keyword evidence="2 3" id="KW-0040">ANK repeat</keyword>
<dbReference type="PANTHER" id="PTHR24171">
    <property type="entry name" value="ANKYRIN REPEAT DOMAIN-CONTAINING PROTEIN 39-RELATED"/>
    <property type="match status" value="1"/>
</dbReference>
<evidence type="ECO:0000256" key="2">
    <source>
        <dbReference type="ARBA" id="ARBA00023043"/>
    </source>
</evidence>
<keyword evidence="1" id="KW-0677">Repeat</keyword>
<dbReference type="PROSITE" id="PS50297">
    <property type="entry name" value="ANK_REP_REGION"/>
    <property type="match status" value="2"/>
</dbReference>
<reference evidence="5 6" key="1">
    <citation type="submission" date="2015-01" db="EMBL/GenBank/DDBJ databases">
        <title>Vibrio sp. C1 JCM 19231 whole genome shotgun sequence.</title>
        <authorList>
            <person name="Sawabe T."/>
            <person name="Meirelles P."/>
            <person name="Feng G."/>
            <person name="Sayaka M."/>
            <person name="Hattori M."/>
            <person name="Ohkuma M."/>
        </authorList>
    </citation>
    <scope>NUCLEOTIDE SEQUENCE [LARGE SCALE GENOMIC DNA]</scope>
    <source>
        <strain evidence="6">JCM 19231</strain>
    </source>
</reference>
<dbReference type="Proteomes" id="UP000031671">
    <property type="component" value="Unassembled WGS sequence"/>
</dbReference>
<evidence type="ECO:0000313" key="5">
    <source>
        <dbReference type="EMBL" id="GAM55313.1"/>
    </source>
</evidence>
<evidence type="ECO:0000256" key="3">
    <source>
        <dbReference type="PROSITE-ProRule" id="PRU00023"/>
    </source>
</evidence>
<dbReference type="EMBL" id="BBRZ01000012">
    <property type="protein sequence ID" value="GAM55313.1"/>
    <property type="molecule type" value="Genomic_DNA"/>
</dbReference>
<keyword evidence="4" id="KW-0732">Signal</keyword>
<dbReference type="InterPro" id="IPR002110">
    <property type="entry name" value="Ankyrin_rpt"/>
</dbReference>
<dbReference type="InterPro" id="IPR036770">
    <property type="entry name" value="Ankyrin_rpt-contain_sf"/>
</dbReference>
<dbReference type="RefSeq" id="WP_261836004.1">
    <property type="nucleotide sequence ID" value="NZ_AP024882.1"/>
</dbReference>
<feature type="repeat" description="ANK" evidence="3">
    <location>
        <begin position="55"/>
        <end position="87"/>
    </location>
</feature>
<reference evidence="5 6" key="2">
    <citation type="submission" date="2015-01" db="EMBL/GenBank/DDBJ databases">
        <authorList>
            <consortium name="NBRP consortium"/>
            <person name="Sawabe T."/>
            <person name="Meirelles P."/>
            <person name="Feng G."/>
            <person name="Sayaka M."/>
            <person name="Hattori M."/>
            <person name="Ohkuma M."/>
        </authorList>
    </citation>
    <scope>NUCLEOTIDE SEQUENCE [LARGE SCALE GENOMIC DNA]</scope>
    <source>
        <strain evidence="6">JCM 19231</strain>
    </source>
</reference>
<dbReference type="Gene3D" id="1.25.40.20">
    <property type="entry name" value="Ankyrin repeat-containing domain"/>
    <property type="match status" value="2"/>
</dbReference>
<name>A0A0B8NW29_9VIBR</name>
<dbReference type="Pfam" id="PF12796">
    <property type="entry name" value="Ank_2"/>
    <property type="match status" value="1"/>
</dbReference>
<feature type="signal peptide" evidence="4">
    <location>
        <begin position="1"/>
        <end position="23"/>
    </location>
</feature>
<organism evidence="5 6">
    <name type="scientific">Vibrio ishigakensis</name>
    <dbReference type="NCBI Taxonomy" id="1481914"/>
    <lineage>
        <taxon>Bacteria</taxon>
        <taxon>Pseudomonadati</taxon>
        <taxon>Pseudomonadota</taxon>
        <taxon>Gammaproteobacteria</taxon>
        <taxon>Vibrionales</taxon>
        <taxon>Vibrionaceae</taxon>
        <taxon>Vibrio</taxon>
    </lineage>
</organism>
<comment type="caution">
    <text evidence="5">The sequence shown here is derived from an EMBL/GenBank/DDBJ whole genome shotgun (WGS) entry which is preliminary data.</text>
</comment>
<dbReference type="AlphaFoldDB" id="A0A0B8NW29"/>
<proteinExistence type="predicted"/>
<evidence type="ECO:0000313" key="6">
    <source>
        <dbReference type="Proteomes" id="UP000031671"/>
    </source>
</evidence>
<evidence type="ECO:0000256" key="4">
    <source>
        <dbReference type="SAM" id="SignalP"/>
    </source>
</evidence>
<accession>A0A0B8NW29</accession>
<feature type="chain" id="PRO_5002121845" evidence="4">
    <location>
        <begin position="24"/>
        <end position="146"/>
    </location>
</feature>
<protein>
    <submittedName>
        <fullName evidence="5">Uncharacterized protein</fullName>
    </submittedName>
</protein>
<dbReference type="SMART" id="SM00248">
    <property type="entry name" value="ANK"/>
    <property type="match status" value="3"/>
</dbReference>
<dbReference type="PROSITE" id="PS50088">
    <property type="entry name" value="ANK_REPEAT"/>
    <property type="match status" value="2"/>
</dbReference>
<evidence type="ECO:0000256" key="1">
    <source>
        <dbReference type="ARBA" id="ARBA00022737"/>
    </source>
</evidence>
<keyword evidence="6" id="KW-1185">Reference proteome</keyword>
<gene>
    <name evidence="5" type="ORF">JCM19231_5145</name>
</gene>
<feature type="repeat" description="ANK" evidence="3">
    <location>
        <begin position="89"/>
        <end position="121"/>
    </location>
</feature>
<dbReference type="SUPFAM" id="SSF48403">
    <property type="entry name" value="Ankyrin repeat"/>
    <property type="match status" value="1"/>
</dbReference>